<gene>
    <name evidence="2" type="primary">uppS</name>
    <name evidence="3" type="ORF">DFO68_11240</name>
</gene>
<comment type="caution">
    <text evidence="2">Lacks conserved residue(s) required for the propagation of feature annotation.</text>
</comment>
<feature type="binding site" evidence="2">
    <location>
        <position position="201"/>
    </location>
    <ligand>
        <name>substrate</name>
    </ligand>
</feature>
<dbReference type="GO" id="GO:0000287">
    <property type="term" value="F:magnesium ion binding"/>
    <property type="evidence" value="ECO:0007669"/>
    <property type="project" value="UniProtKB-UniRule"/>
</dbReference>
<dbReference type="Gene3D" id="3.40.1180.10">
    <property type="entry name" value="Decaprenyl diphosphate synthase-like"/>
    <property type="match status" value="1"/>
</dbReference>
<keyword evidence="2" id="KW-0961">Cell wall biogenesis/degradation</keyword>
<proteinExistence type="inferred from homology"/>
<name>A0A4R6HCE4_9GAMM</name>
<comment type="subunit">
    <text evidence="2">Homodimer.</text>
</comment>
<dbReference type="GO" id="GO:0008360">
    <property type="term" value="P:regulation of cell shape"/>
    <property type="evidence" value="ECO:0007669"/>
    <property type="project" value="UniProtKB-KW"/>
</dbReference>
<reference evidence="3 4" key="1">
    <citation type="submission" date="2019-03" db="EMBL/GenBank/DDBJ databases">
        <title>Freshwater and sediment microbial communities from various areas in North America, analyzing microbe dynamics in response to fracking.</title>
        <authorList>
            <person name="Lamendella R."/>
        </authorList>
    </citation>
    <scope>NUCLEOTIDE SEQUENCE [LARGE SCALE GENOMIC DNA]</scope>
    <source>
        <strain evidence="3 4">1_TX</strain>
    </source>
</reference>
<feature type="active site" evidence="2">
    <location>
        <position position="33"/>
    </location>
</feature>
<evidence type="ECO:0000256" key="1">
    <source>
        <dbReference type="ARBA" id="ARBA00022679"/>
    </source>
</evidence>
<comment type="similarity">
    <text evidence="2">Belongs to the UPP synthase family.</text>
</comment>
<feature type="binding site" evidence="2">
    <location>
        <position position="33"/>
    </location>
    <ligand>
        <name>Mg(2+)</name>
        <dbReference type="ChEBI" id="CHEBI:18420"/>
    </ligand>
</feature>
<comment type="function">
    <text evidence="2">Catalyzes the sequential condensation of isopentenyl diphosphate (IPP) with (2E,6E)-farnesyl diphosphate (E,E-FPP) to yield (2Z,6Z,10Z,14Z,18Z,22Z,26Z,30Z,34E,38E)-undecaprenyl diphosphate (di-trans,octa-cis-UPP). UPP is the precursor of glycosyl carrier lipid in the biosynthesis of bacterial cell wall polysaccharide components such as peptidoglycan and lipopolysaccharide.</text>
</comment>
<evidence type="ECO:0000313" key="4">
    <source>
        <dbReference type="Proteomes" id="UP000295150"/>
    </source>
</evidence>
<protein>
    <recommendedName>
        <fullName evidence="2">Ditrans,polycis-undecaprenyl-diphosphate synthase ((2E,6E)-farnesyl-diphosphate specific)</fullName>
        <ecNumber evidence="2">2.5.1.31</ecNumber>
    </recommendedName>
    <alternativeName>
        <fullName evidence="2">Ditrans,polycis-undecaprenylcistransferase</fullName>
    </alternativeName>
    <alternativeName>
        <fullName evidence="2">Undecaprenyl diphosphate synthase</fullName>
        <shortName evidence="2">UDS</shortName>
    </alternativeName>
    <alternativeName>
        <fullName evidence="2">Undecaprenyl pyrophosphate synthase</fullName>
        <shortName evidence="2">UPP synthase</shortName>
    </alternativeName>
</protein>
<dbReference type="EC" id="2.5.1.31" evidence="2"/>
<organism evidence="3 4">
    <name type="scientific">Halomonas ventosae</name>
    <dbReference type="NCBI Taxonomy" id="229007"/>
    <lineage>
        <taxon>Bacteria</taxon>
        <taxon>Pseudomonadati</taxon>
        <taxon>Pseudomonadota</taxon>
        <taxon>Gammaproteobacteria</taxon>
        <taxon>Oceanospirillales</taxon>
        <taxon>Halomonadaceae</taxon>
        <taxon>Halomonas</taxon>
    </lineage>
</organism>
<comment type="cofactor">
    <cofactor evidence="2">
        <name>Mg(2+)</name>
        <dbReference type="ChEBI" id="CHEBI:18420"/>
    </cofactor>
    <text evidence="2">Binds 2 magnesium ions per subunit.</text>
</comment>
<keyword evidence="2" id="KW-0479">Metal-binding</keyword>
<feature type="binding site" evidence="2">
    <location>
        <begin position="207"/>
        <end position="209"/>
    </location>
    <ligand>
        <name>substrate</name>
    </ligand>
</feature>
<dbReference type="InterPro" id="IPR036424">
    <property type="entry name" value="UPP_synth-like_sf"/>
</dbReference>
<feature type="binding site" evidence="2">
    <location>
        <position position="38"/>
    </location>
    <ligand>
        <name>substrate</name>
    </ligand>
</feature>
<accession>A0A4R6HCE4</accession>
<comment type="catalytic activity">
    <reaction evidence="2">
        <text>8 isopentenyl diphosphate + (2E,6E)-farnesyl diphosphate = di-trans,octa-cis-undecaprenyl diphosphate + 8 diphosphate</text>
        <dbReference type="Rhea" id="RHEA:27551"/>
        <dbReference type="ChEBI" id="CHEBI:33019"/>
        <dbReference type="ChEBI" id="CHEBI:58405"/>
        <dbReference type="ChEBI" id="CHEBI:128769"/>
        <dbReference type="ChEBI" id="CHEBI:175763"/>
        <dbReference type="EC" id="2.5.1.31"/>
    </reaction>
</comment>
<feature type="binding site" evidence="2">
    <location>
        <begin position="34"/>
        <end position="37"/>
    </location>
    <ligand>
        <name>substrate</name>
    </ligand>
</feature>
<evidence type="ECO:0000313" key="3">
    <source>
        <dbReference type="EMBL" id="TDO06120.1"/>
    </source>
</evidence>
<dbReference type="OrthoDB" id="4191603at2"/>
<dbReference type="CDD" id="cd00475">
    <property type="entry name" value="Cis_IPPS"/>
    <property type="match status" value="1"/>
</dbReference>
<dbReference type="GO" id="GO:0016094">
    <property type="term" value="P:polyprenol biosynthetic process"/>
    <property type="evidence" value="ECO:0007669"/>
    <property type="project" value="TreeGrafter"/>
</dbReference>
<keyword evidence="4" id="KW-1185">Reference proteome</keyword>
<dbReference type="EMBL" id="SNWH01000012">
    <property type="protein sequence ID" value="TDO06120.1"/>
    <property type="molecule type" value="Genomic_DNA"/>
</dbReference>
<comment type="caution">
    <text evidence="3">The sequence shown here is derived from an EMBL/GenBank/DDBJ whole genome shotgun (WGS) entry which is preliminary data.</text>
</comment>
<dbReference type="GO" id="GO:0005829">
    <property type="term" value="C:cytosol"/>
    <property type="evidence" value="ECO:0007669"/>
    <property type="project" value="TreeGrafter"/>
</dbReference>
<dbReference type="HAMAP" id="MF_01139">
    <property type="entry name" value="ISPT"/>
    <property type="match status" value="1"/>
</dbReference>
<dbReference type="NCBIfam" id="TIGR00055">
    <property type="entry name" value="uppS"/>
    <property type="match status" value="1"/>
</dbReference>
<dbReference type="PROSITE" id="PS01066">
    <property type="entry name" value="UPP_SYNTHASE"/>
    <property type="match status" value="1"/>
</dbReference>
<dbReference type="GO" id="GO:0071555">
    <property type="term" value="P:cell wall organization"/>
    <property type="evidence" value="ECO:0007669"/>
    <property type="project" value="UniProtKB-KW"/>
</dbReference>
<dbReference type="SUPFAM" id="SSF64005">
    <property type="entry name" value="Undecaprenyl diphosphate synthase"/>
    <property type="match status" value="1"/>
</dbReference>
<dbReference type="PANTHER" id="PTHR10291:SF0">
    <property type="entry name" value="DEHYDRODOLICHYL DIPHOSPHATE SYNTHASE 2"/>
    <property type="match status" value="1"/>
</dbReference>
<keyword evidence="2" id="KW-0573">Peptidoglycan synthesis</keyword>
<dbReference type="InterPro" id="IPR018520">
    <property type="entry name" value="UPP_synth-like_CS"/>
</dbReference>
<feature type="binding site" evidence="2">
    <location>
        <position position="50"/>
    </location>
    <ligand>
        <name>substrate</name>
    </ligand>
</feature>
<keyword evidence="1 2" id="KW-0808">Transferase</keyword>
<feature type="binding site" evidence="2">
    <location>
        <position position="82"/>
    </location>
    <ligand>
        <name>substrate</name>
    </ligand>
</feature>
<keyword evidence="2" id="KW-0460">Magnesium</keyword>
<keyword evidence="2" id="KW-0133">Cell shape</keyword>
<dbReference type="FunFam" id="3.40.1180.10:FF:000001">
    <property type="entry name" value="(2E,6E)-farnesyl-diphosphate-specific ditrans,polycis-undecaprenyl-diphosphate synthase"/>
    <property type="match status" value="1"/>
</dbReference>
<dbReference type="RefSeq" id="WP_133483560.1">
    <property type="nucleotide sequence ID" value="NZ_SNWH01000012.1"/>
</dbReference>
<evidence type="ECO:0000256" key="2">
    <source>
        <dbReference type="HAMAP-Rule" id="MF_01139"/>
    </source>
</evidence>
<dbReference type="PANTHER" id="PTHR10291">
    <property type="entry name" value="DEHYDRODOLICHYL DIPHOSPHATE SYNTHASE FAMILY MEMBER"/>
    <property type="match status" value="1"/>
</dbReference>
<dbReference type="Pfam" id="PF01255">
    <property type="entry name" value="Prenyltransf"/>
    <property type="match status" value="1"/>
</dbReference>
<feature type="active site" description="Proton acceptor" evidence="2">
    <location>
        <position position="81"/>
    </location>
</feature>
<dbReference type="GO" id="GO:0008834">
    <property type="term" value="F:ditrans,polycis-undecaprenyl-diphosphate synthase [(2E,6E)-farnesyl-diphosphate specific] activity"/>
    <property type="evidence" value="ECO:0007669"/>
    <property type="project" value="UniProtKB-UniRule"/>
</dbReference>
<dbReference type="AlphaFoldDB" id="A0A4R6HCE4"/>
<feature type="binding site" evidence="2">
    <location>
        <begin position="78"/>
        <end position="80"/>
    </location>
    <ligand>
        <name>substrate</name>
    </ligand>
</feature>
<dbReference type="Proteomes" id="UP000295150">
    <property type="component" value="Unassembled WGS sequence"/>
</dbReference>
<sequence length="262" mass="29005">MTSPQPPPDRATFDDRPLVGEAPLPHHVAIIMDGNNRWAKSRGLSGVRGHHAGVEAVRAVIRRAAERGIETLTLFAFSSENWKRPASEVNALMELFLLALKREVKKLHRHGIRLSVIGDRSAFSTSIQKYIVSAEALTRDNTGLHLVIAANYGGRWDIAMAARRLAERVAAGELDPEAVDEQALDEAVSLSGDAPVDLCIRTSGEQRISNFLLWQMAYAELHFTPVLWPDFDAVAFDRALADFQGRQRRFGMTDEQIEAQGA</sequence>
<feature type="binding site" evidence="2">
    <location>
        <position position="220"/>
    </location>
    <ligand>
        <name>Mg(2+)</name>
        <dbReference type="ChEBI" id="CHEBI:18420"/>
    </ligand>
</feature>
<feature type="binding site" evidence="2">
    <location>
        <position position="84"/>
    </location>
    <ligand>
        <name>substrate</name>
    </ligand>
</feature>
<dbReference type="InterPro" id="IPR001441">
    <property type="entry name" value="UPP_synth-like"/>
</dbReference>
<dbReference type="GO" id="GO:0009252">
    <property type="term" value="P:peptidoglycan biosynthetic process"/>
    <property type="evidence" value="ECO:0007669"/>
    <property type="project" value="UniProtKB-UniRule"/>
</dbReference>